<evidence type="ECO:0000313" key="1">
    <source>
        <dbReference type="EMBL" id="EGF82287.1"/>
    </source>
</evidence>
<evidence type="ECO:0000313" key="2">
    <source>
        <dbReference type="Proteomes" id="UP000007241"/>
    </source>
</evidence>
<dbReference type="Proteomes" id="UP000007241">
    <property type="component" value="Unassembled WGS sequence"/>
</dbReference>
<keyword evidence="2" id="KW-1185">Reference proteome</keyword>
<proteinExistence type="predicted"/>
<dbReference type="AlphaFoldDB" id="F4NX32"/>
<organism evidence="1 2">
    <name type="scientific">Batrachochytrium dendrobatidis (strain JAM81 / FGSC 10211)</name>
    <name type="common">Frog chytrid fungus</name>
    <dbReference type="NCBI Taxonomy" id="684364"/>
    <lineage>
        <taxon>Eukaryota</taxon>
        <taxon>Fungi</taxon>
        <taxon>Fungi incertae sedis</taxon>
        <taxon>Chytridiomycota</taxon>
        <taxon>Chytridiomycota incertae sedis</taxon>
        <taxon>Chytridiomycetes</taxon>
        <taxon>Rhizophydiales</taxon>
        <taxon>Rhizophydiales incertae sedis</taxon>
        <taxon>Batrachochytrium</taxon>
    </lineage>
</organism>
<dbReference type="RefSeq" id="XP_006676586.1">
    <property type="nucleotide sequence ID" value="XM_006676523.1"/>
</dbReference>
<accession>F4NX32</accession>
<dbReference type="InParanoid" id="F4NX32"/>
<sequence length="144" mass="16444">MLERQGFLMNIIPASGETLNDFINQLLYDGLGDSGIIVSGTTSTLPVVTSSDRSNRKDRSEEILNDNQEVVTQIKLHMIGNYEYNVKCYIVLELNNTLLGYYIRLYSINFIPVINMIQTQMLAHTHRYYLDSARLAITVRGNHQ</sequence>
<name>F4NX32_BATDJ</name>
<dbReference type="GeneID" id="18238001"/>
<dbReference type="HOGENOM" id="CLU_1796100_0_0_1"/>
<protein>
    <submittedName>
        <fullName evidence="1">Uncharacterized protein</fullName>
    </submittedName>
</protein>
<reference evidence="1 2" key="1">
    <citation type="submission" date="2009-12" db="EMBL/GenBank/DDBJ databases">
        <title>The draft genome of Batrachochytrium dendrobatidis.</title>
        <authorList>
            <consortium name="US DOE Joint Genome Institute (JGI-PGF)"/>
            <person name="Kuo A."/>
            <person name="Salamov A."/>
            <person name="Schmutz J."/>
            <person name="Lucas S."/>
            <person name="Pitluck S."/>
            <person name="Rosenblum E."/>
            <person name="Stajich J."/>
            <person name="Eisen M."/>
            <person name="Grigoriev I.V."/>
        </authorList>
    </citation>
    <scope>NUCLEOTIDE SEQUENCE [LARGE SCALE GENOMIC DNA]</scope>
    <source>
        <strain evidence="2">JAM81 / FGSC 10211</strain>
    </source>
</reference>
<gene>
    <name evidence="1" type="ORF">BATDEDRAFT_22626</name>
</gene>
<dbReference type="EMBL" id="GL882880">
    <property type="protein sequence ID" value="EGF82287.1"/>
    <property type="molecule type" value="Genomic_DNA"/>
</dbReference>